<dbReference type="Pfam" id="PF00004">
    <property type="entry name" value="AAA"/>
    <property type="match status" value="1"/>
</dbReference>
<dbReference type="SUPFAM" id="SSF52540">
    <property type="entry name" value="P-loop containing nucleoside triphosphate hydrolases"/>
    <property type="match status" value="1"/>
</dbReference>
<dbReference type="OrthoDB" id="2195431at2759"/>
<evidence type="ECO:0000259" key="5">
    <source>
        <dbReference type="SMART" id="SM00382"/>
    </source>
</evidence>
<dbReference type="InterPro" id="IPR003593">
    <property type="entry name" value="AAA+_ATPase"/>
</dbReference>
<feature type="region of interest" description="Disordered" evidence="4">
    <location>
        <begin position="882"/>
        <end position="952"/>
    </location>
</feature>
<dbReference type="Gene3D" id="3.40.50.300">
    <property type="entry name" value="P-loop containing nucleotide triphosphate hydrolases"/>
    <property type="match status" value="1"/>
</dbReference>
<dbReference type="GO" id="GO:0006260">
    <property type="term" value="P:DNA replication"/>
    <property type="evidence" value="ECO:0007669"/>
    <property type="project" value="UniProtKB-KW"/>
</dbReference>
<keyword evidence="1" id="KW-0235">DNA replication</keyword>
<dbReference type="GO" id="GO:0005524">
    <property type="term" value="F:ATP binding"/>
    <property type="evidence" value="ECO:0007669"/>
    <property type="project" value="UniProtKB-KW"/>
</dbReference>
<proteinExistence type="predicted"/>
<feature type="domain" description="AAA+ ATPase" evidence="5">
    <location>
        <begin position="294"/>
        <end position="446"/>
    </location>
</feature>
<dbReference type="GO" id="GO:0005634">
    <property type="term" value="C:nucleus"/>
    <property type="evidence" value="ECO:0007669"/>
    <property type="project" value="TreeGrafter"/>
</dbReference>
<reference evidence="6 7" key="1">
    <citation type="journal article" date="2012" name="BMC Genomics">
        <title>Comparative genomic analysis of human infective Trypanosoma cruzi lineages with the bat-restricted subspecies T. cruzi marinkellei.</title>
        <authorList>
            <person name="Franzen O."/>
            <person name="Talavera-Lopez C."/>
            <person name="Ochaya S."/>
            <person name="Butler C.E."/>
            <person name="Messenger L.A."/>
            <person name="Lewis M.D."/>
            <person name="Llewellyn M.S."/>
            <person name="Marinkelle C.J."/>
            <person name="Tyler K.M."/>
            <person name="Miles M.A."/>
            <person name="Andersson B."/>
        </authorList>
    </citation>
    <scope>NUCLEOTIDE SEQUENCE [LARGE SCALE GENOMIC DNA]</scope>
    <source>
        <strain evidence="6 7">B7</strain>
    </source>
</reference>
<dbReference type="Proteomes" id="UP000007350">
    <property type="component" value="Unassembled WGS sequence"/>
</dbReference>
<dbReference type="SMART" id="SM00382">
    <property type="entry name" value="AAA"/>
    <property type="match status" value="1"/>
</dbReference>
<evidence type="ECO:0000256" key="2">
    <source>
        <dbReference type="ARBA" id="ARBA00022741"/>
    </source>
</evidence>
<dbReference type="PANTHER" id="PTHR23389:SF3">
    <property type="entry name" value="CHROMOSOME TRANSMISSION FIDELITY PROTEIN 18 HOMOLOG"/>
    <property type="match status" value="1"/>
</dbReference>
<organism evidence="6 7">
    <name type="scientific">Trypanosoma cruzi marinkellei</name>
    <dbReference type="NCBI Taxonomy" id="85056"/>
    <lineage>
        <taxon>Eukaryota</taxon>
        <taxon>Discoba</taxon>
        <taxon>Euglenozoa</taxon>
        <taxon>Kinetoplastea</taxon>
        <taxon>Metakinetoplastina</taxon>
        <taxon>Trypanosomatida</taxon>
        <taxon>Trypanosomatidae</taxon>
        <taxon>Trypanosoma</taxon>
        <taxon>Schizotrypanum</taxon>
    </lineage>
</organism>
<sequence length="1016" mass="111913">MSTAEEAEAMWFAAQRETYDNENEEDEDEELLRGVPCADDVVPMPGSPAMQQQPQLMDVVKETTGMRDDLSCVELSLQAAATTTTTTTTEVASGICEYPPLSRVSFMMRGDNGVVRWVTASGLKVETASRKRGREGSGEKEEEEEDEEEWVRDVRDLRRRHGSSGLGHVNIPALLQGLYDEAANDDERRVVLPTTSTPFPPEQQGTKRRGRDEETLWVMKYSPKHFRELLSDDNTNLKLLQWLKSWDAYIFQDTSATRNTGNNNNNNVNAIATNNGTAAAAAATDGASAPTRPEERLAVLVGPPGVGKTTLAHVLAAHCGYETVEINASVDRTSSAMERAIQLAVSPARGRRRALPLSSLSTSSSNVDGASKATSKTGEAGVSLVDMLLRPKCLIIDEMDGIAANVASFLLQQDIHCPVFCLCNDFYVPSLRSLRRQCHHVYYFPPIRPQRLLSRLSEIVELEGLSVSKPALADLVQSSNGDVRCCLNTLQFLCRHTSLSGEERDPLQLMREMQGKDSKLGLWDTWRLFFERQERSKYIHLLRKEYTMDYGATVMAGNQHNLAGTEMTGRNGGSLHSTEDPAQPQGEEHVTLGFRVDPGYVYVSRVAQQCADTSILLDGLQEFYVQRLYADYSFKQTQHMADAFSFQDNLATRSYRDAASAVLIPFVEQYACTTAAVCFICCSSSRRAGAHIGFPRECAMLSQRMSESVNIARTFREGCHGETAAHMCSLDVISQEIAPLLLRSLLDLSLRVPAHSLASLSALNPQDQQLLLSSVARHAEYGITYARMSRARNESNEADDAVEEHWELTPPIHRLGCVLREAASSTPLARRATLAAPAPQTTASASLRPAASIMVLRVKEELKQLMVGEIRRFVIQRNAANTARNSTNTNQPPQAVREAMAASNAGHMRGREKRNKEEEEEEGEKTAPVKKAMKTSHTAASTPLGVPDVAFAPKPRPPAGKRDFFGRLIPEVSAKLSPSINCKKPTAAATANVTVQYIYHDGSTNAVRIPAVFEDF</sequence>
<accession>K2NHY8</accession>
<dbReference type="CDD" id="cd00009">
    <property type="entry name" value="AAA"/>
    <property type="match status" value="1"/>
</dbReference>
<gene>
    <name evidence="6" type="ORF">MOQ_007730</name>
</gene>
<dbReference type="CDD" id="cd18140">
    <property type="entry name" value="HLD_clamp_RFC"/>
    <property type="match status" value="1"/>
</dbReference>
<comment type="caution">
    <text evidence="6">The sequence shown here is derived from an EMBL/GenBank/DDBJ whole genome shotgun (WGS) entry which is preliminary data.</text>
</comment>
<keyword evidence="7" id="KW-1185">Reference proteome</keyword>
<feature type="region of interest" description="Disordered" evidence="4">
    <location>
        <begin position="354"/>
        <end position="374"/>
    </location>
</feature>
<evidence type="ECO:0000313" key="6">
    <source>
        <dbReference type="EMBL" id="EKF28522.1"/>
    </source>
</evidence>
<dbReference type="GO" id="GO:0003677">
    <property type="term" value="F:DNA binding"/>
    <property type="evidence" value="ECO:0007669"/>
    <property type="project" value="TreeGrafter"/>
</dbReference>
<dbReference type="GO" id="GO:0016887">
    <property type="term" value="F:ATP hydrolysis activity"/>
    <property type="evidence" value="ECO:0007669"/>
    <property type="project" value="InterPro"/>
</dbReference>
<feature type="compositionally biased region" description="Low complexity" evidence="4">
    <location>
        <begin position="355"/>
        <end position="365"/>
    </location>
</feature>
<protein>
    <recommendedName>
        <fullName evidence="5">AAA+ ATPase domain-containing protein</fullName>
    </recommendedName>
</protein>
<dbReference type="InterPro" id="IPR027417">
    <property type="entry name" value="P-loop_NTPase"/>
</dbReference>
<evidence type="ECO:0000256" key="1">
    <source>
        <dbReference type="ARBA" id="ARBA00022705"/>
    </source>
</evidence>
<feature type="compositionally biased region" description="Acidic residues" evidence="4">
    <location>
        <begin position="140"/>
        <end position="150"/>
    </location>
</feature>
<dbReference type="EMBL" id="AHKC01015609">
    <property type="protein sequence ID" value="EKF28522.1"/>
    <property type="molecule type" value="Genomic_DNA"/>
</dbReference>
<keyword evidence="3" id="KW-0067">ATP-binding</keyword>
<dbReference type="PANTHER" id="PTHR23389">
    <property type="entry name" value="CHROMOSOME TRANSMISSION FIDELITY FACTOR 18"/>
    <property type="match status" value="1"/>
</dbReference>
<keyword evidence="2" id="KW-0547">Nucleotide-binding</keyword>
<dbReference type="Gene3D" id="1.10.8.60">
    <property type="match status" value="1"/>
</dbReference>
<evidence type="ECO:0000256" key="3">
    <source>
        <dbReference type="ARBA" id="ARBA00022840"/>
    </source>
</evidence>
<dbReference type="InterPro" id="IPR047854">
    <property type="entry name" value="RFC_lid"/>
</dbReference>
<dbReference type="InterPro" id="IPR003959">
    <property type="entry name" value="ATPase_AAA_core"/>
</dbReference>
<feature type="region of interest" description="Disordered" evidence="4">
    <location>
        <begin position="192"/>
        <end position="211"/>
    </location>
</feature>
<name>K2NHY8_TRYCR</name>
<feature type="region of interest" description="Disordered" evidence="4">
    <location>
        <begin position="128"/>
        <end position="150"/>
    </location>
</feature>
<evidence type="ECO:0000256" key="4">
    <source>
        <dbReference type="SAM" id="MobiDB-lite"/>
    </source>
</evidence>
<evidence type="ECO:0000313" key="7">
    <source>
        <dbReference type="Proteomes" id="UP000007350"/>
    </source>
</evidence>
<dbReference type="AlphaFoldDB" id="K2NHY8"/>